<evidence type="ECO:0000256" key="1">
    <source>
        <dbReference type="SAM" id="Phobius"/>
    </source>
</evidence>
<feature type="transmembrane region" description="Helical" evidence="1">
    <location>
        <begin position="12"/>
        <end position="33"/>
    </location>
</feature>
<sequence>MFLIYTCATRHFLFVAALLIHLCHVLMLVGIFLCQRVVFSDFCRHFLTCIFYNHHEFISRFCVLYIGSLYAFCSI</sequence>
<accession>A0A397W3K8</accession>
<keyword evidence="1" id="KW-0472">Membrane</keyword>
<keyword evidence="1" id="KW-0812">Transmembrane</keyword>
<dbReference type="EMBL" id="QKWP01000040">
    <property type="protein sequence ID" value="RIB29330.1"/>
    <property type="molecule type" value="Genomic_DNA"/>
</dbReference>
<gene>
    <name evidence="2" type="ORF">C2G38_2056895</name>
</gene>
<keyword evidence="3" id="KW-1185">Reference proteome</keyword>
<organism evidence="2 3">
    <name type="scientific">Gigaspora rosea</name>
    <dbReference type="NCBI Taxonomy" id="44941"/>
    <lineage>
        <taxon>Eukaryota</taxon>
        <taxon>Fungi</taxon>
        <taxon>Fungi incertae sedis</taxon>
        <taxon>Mucoromycota</taxon>
        <taxon>Glomeromycotina</taxon>
        <taxon>Glomeromycetes</taxon>
        <taxon>Diversisporales</taxon>
        <taxon>Gigasporaceae</taxon>
        <taxon>Gigaspora</taxon>
    </lineage>
</organism>
<name>A0A397W3K8_9GLOM</name>
<keyword evidence="1" id="KW-1133">Transmembrane helix</keyword>
<reference evidence="2 3" key="1">
    <citation type="submission" date="2018-06" db="EMBL/GenBank/DDBJ databases">
        <title>Comparative genomics reveals the genomic features of Rhizophagus irregularis, R. cerebriforme, R. diaphanum and Gigaspora rosea, and their symbiotic lifestyle signature.</title>
        <authorList>
            <person name="Morin E."/>
            <person name="San Clemente H."/>
            <person name="Chen E.C.H."/>
            <person name="De La Providencia I."/>
            <person name="Hainaut M."/>
            <person name="Kuo A."/>
            <person name="Kohler A."/>
            <person name="Murat C."/>
            <person name="Tang N."/>
            <person name="Roy S."/>
            <person name="Loubradou J."/>
            <person name="Henrissat B."/>
            <person name="Grigoriev I.V."/>
            <person name="Corradi N."/>
            <person name="Roux C."/>
            <person name="Martin F.M."/>
        </authorList>
    </citation>
    <scope>NUCLEOTIDE SEQUENCE [LARGE SCALE GENOMIC DNA]</scope>
    <source>
        <strain evidence="2 3">DAOM 194757</strain>
    </source>
</reference>
<comment type="caution">
    <text evidence="2">The sequence shown here is derived from an EMBL/GenBank/DDBJ whole genome shotgun (WGS) entry which is preliminary data.</text>
</comment>
<protein>
    <submittedName>
        <fullName evidence="2">Uncharacterized protein</fullName>
    </submittedName>
</protein>
<dbReference type="AlphaFoldDB" id="A0A397W3K8"/>
<proteinExistence type="predicted"/>
<evidence type="ECO:0000313" key="3">
    <source>
        <dbReference type="Proteomes" id="UP000266673"/>
    </source>
</evidence>
<evidence type="ECO:0000313" key="2">
    <source>
        <dbReference type="EMBL" id="RIB29330.1"/>
    </source>
</evidence>
<dbReference type="Proteomes" id="UP000266673">
    <property type="component" value="Unassembled WGS sequence"/>
</dbReference>